<gene>
    <name evidence="1" type="ORF">GO988_09695</name>
</gene>
<keyword evidence="2" id="KW-1185">Reference proteome</keyword>
<dbReference type="EMBL" id="WQKZ01000002">
    <property type="protein sequence ID" value="MVN76595.1"/>
    <property type="molecule type" value="Genomic_DNA"/>
</dbReference>
<dbReference type="AlphaFoldDB" id="A0A7K1TDW0"/>
<organism evidence="1 2">
    <name type="scientific">Hymenobacter ginkgonis</name>
    <dbReference type="NCBI Taxonomy" id="2682976"/>
    <lineage>
        <taxon>Bacteria</taxon>
        <taxon>Pseudomonadati</taxon>
        <taxon>Bacteroidota</taxon>
        <taxon>Cytophagia</taxon>
        <taxon>Cytophagales</taxon>
        <taxon>Hymenobacteraceae</taxon>
        <taxon>Hymenobacter</taxon>
    </lineage>
</organism>
<dbReference type="Proteomes" id="UP000441336">
    <property type="component" value="Unassembled WGS sequence"/>
</dbReference>
<protein>
    <submittedName>
        <fullName evidence="1">Uncharacterized protein</fullName>
    </submittedName>
</protein>
<dbReference type="RefSeq" id="WP_157564666.1">
    <property type="nucleotide sequence ID" value="NZ_WQKZ01000002.1"/>
</dbReference>
<comment type="caution">
    <text evidence="1">The sequence shown here is derived from an EMBL/GenBank/DDBJ whole genome shotgun (WGS) entry which is preliminary data.</text>
</comment>
<sequence>MRKLITNFDNVSEMDIGPLAQNCLANLAANPRYPDAKLPAAALLAALTPYQAAAAIQYPTLTQTAELAQLRSTLNQALAAVASMANAQYSDDEAALLSTGLALSQELEHQAA</sequence>
<evidence type="ECO:0000313" key="1">
    <source>
        <dbReference type="EMBL" id="MVN76595.1"/>
    </source>
</evidence>
<reference evidence="1 2" key="1">
    <citation type="submission" date="2019-12" db="EMBL/GenBank/DDBJ databases">
        <title>Hymenobacter sp. HMF4947 Genome sequencing and assembly.</title>
        <authorList>
            <person name="Kang H."/>
            <person name="Cha I."/>
            <person name="Kim H."/>
            <person name="Joh K."/>
        </authorList>
    </citation>
    <scope>NUCLEOTIDE SEQUENCE [LARGE SCALE GENOMIC DNA]</scope>
    <source>
        <strain evidence="1 2">HMF4947</strain>
    </source>
</reference>
<proteinExistence type="predicted"/>
<evidence type="ECO:0000313" key="2">
    <source>
        <dbReference type="Proteomes" id="UP000441336"/>
    </source>
</evidence>
<name>A0A7K1TDW0_9BACT</name>
<accession>A0A7K1TDW0</accession>